<keyword evidence="5" id="KW-0812">Transmembrane</keyword>
<feature type="transmembrane region" description="Helical" evidence="5">
    <location>
        <begin position="87"/>
        <end position="107"/>
    </location>
</feature>
<sequence>MKRVTKVLIASGELLIAASLALMVTGLAMNDPTSTLGSLMSYETARRVHTIASYLFIPLFYVHTAAGLLVIANRTERLKTEKARRTLVGAWTVLTVLLVVAGFTAFGTGRLALGSVQATAVLTLEEVAKHSSENDCWVVVENRVYNVTSLIDTHPSGRDAILKYCGTNATEVFFLEHNQNDYEALQAYYIGTINGPIVNQGNSTEKG</sequence>
<accession>A0A7G2D8Z1</accession>
<evidence type="ECO:0000256" key="4">
    <source>
        <dbReference type="ARBA" id="ARBA00038168"/>
    </source>
</evidence>
<dbReference type="KEGG" id="tcq:TIRI35C_1270"/>
<dbReference type="Gene3D" id="3.10.120.10">
    <property type="entry name" value="Cytochrome b5-like heme/steroid binding domain"/>
    <property type="match status" value="1"/>
</dbReference>
<feature type="domain" description="Cytochrome b5 heme-binding" evidence="6">
    <location>
        <begin position="119"/>
        <end position="194"/>
    </location>
</feature>
<keyword evidence="5" id="KW-1133">Transmembrane helix</keyword>
<dbReference type="InterPro" id="IPR050668">
    <property type="entry name" value="Cytochrome_b5"/>
</dbReference>
<dbReference type="GeneID" id="58919012"/>
<keyword evidence="3" id="KW-0408">Iron</keyword>
<protein>
    <recommendedName>
        <fullName evidence="6">Cytochrome b5 heme-binding domain-containing protein</fullName>
    </recommendedName>
</protein>
<evidence type="ECO:0000256" key="5">
    <source>
        <dbReference type="SAM" id="Phobius"/>
    </source>
</evidence>
<dbReference type="Proteomes" id="UP000516304">
    <property type="component" value="Chromosome TIRI35C"/>
</dbReference>
<reference evidence="7 8" key="1">
    <citation type="submission" date="2020-09" db="EMBL/GenBank/DDBJ databases">
        <authorList>
            <person name="Courtine D."/>
        </authorList>
    </citation>
    <scope>NUCLEOTIDE SEQUENCE [LARGE SCALE GENOMIC DNA]</scope>
    <source>
        <strain evidence="7 8">IRI35c</strain>
    </source>
</reference>
<dbReference type="Pfam" id="PF00173">
    <property type="entry name" value="Cyt-b5"/>
    <property type="match status" value="1"/>
</dbReference>
<feature type="transmembrane region" description="Helical" evidence="5">
    <location>
        <begin position="54"/>
        <end position="75"/>
    </location>
</feature>
<dbReference type="AlphaFoldDB" id="A0A7G2D8Z1"/>
<gene>
    <name evidence="7" type="ORF">TIRI35C_1270</name>
</gene>
<keyword evidence="2" id="KW-0479">Metal-binding</keyword>
<keyword evidence="8" id="KW-1185">Reference proteome</keyword>
<dbReference type="PROSITE" id="PS50255">
    <property type="entry name" value="CYTOCHROME_B5_2"/>
    <property type="match status" value="1"/>
</dbReference>
<keyword evidence="1" id="KW-0349">Heme</keyword>
<evidence type="ECO:0000256" key="2">
    <source>
        <dbReference type="ARBA" id="ARBA00022723"/>
    </source>
</evidence>
<dbReference type="InterPro" id="IPR036400">
    <property type="entry name" value="Cyt_B5-like_heme/steroid_sf"/>
</dbReference>
<comment type="similarity">
    <text evidence="4">Belongs to the cytochrome b5 family.</text>
</comment>
<dbReference type="EMBL" id="LR881183">
    <property type="protein sequence ID" value="CAD5244424.1"/>
    <property type="molecule type" value="Genomic_DNA"/>
</dbReference>
<dbReference type="GO" id="GO:0020037">
    <property type="term" value="F:heme binding"/>
    <property type="evidence" value="ECO:0007669"/>
    <property type="project" value="TreeGrafter"/>
</dbReference>
<dbReference type="SUPFAM" id="SSF55856">
    <property type="entry name" value="Cytochrome b5-like heme/steroid binding domain"/>
    <property type="match status" value="1"/>
</dbReference>
<name>A0A7G2D8Z1_9EURY</name>
<evidence type="ECO:0000256" key="3">
    <source>
        <dbReference type="ARBA" id="ARBA00023004"/>
    </source>
</evidence>
<evidence type="ECO:0000256" key="1">
    <source>
        <dbReference type="ARBA" id="ARBA00022617"/>
    </source>
</evidence>
<dbReference type="SMART" id="SM01117">
    <property type="entry name" value="Cyt-b5"/>
    <property type="match status" value="1"/>
</dbReference>
<dbReference type="GO" id="GO:0016020">
    <property type="term" value="C:membrane"/>
    <property type="evidence" value="ECO:0007669"/>
    <property type="project" value="TreeGrafter"/>
</dbReference>
<dbReference type="InterPro" id="IPR001199">
    <property type="entry name" value="Cyt_B5-like_heme/steroid-bd"/>
</dbReference>
<organism evidence="7 8">
    <name type="scientific">Thermococcus camini</name>
    <dbReference type="NCBI Taxonomy" id="2016373"/>
    <lineage>
        <taxon>Archaea</taxon>
        <taxon>Methanobacteriati</taxon>
        <taxon>Methanobacteriota</taxon>
        <taxon>Thermococci</taxon>
        <taxon>Thermococcales</taxon>
        <taxon>Thermococcaceae</taxon>
        <taxon>Thermococcus</taxon>
    </lineage>
</organism>
<dbReference type="GO" id="GO:0046872">
    <property type="term" value="F:metal ion binding"/>
    <property type="evidence" value="ECO:0007669"/>
    <property type="project" value="UniProtKB-KW"/>
</dbReference>
<evidence type="ECO:0000313" key="8">
    <source>
        <dbReference type="Proteomes" id="UP000516304"/>
    </source>
</evidence>
<proteinExistence type="inferred from homology"/>
<evidence type="ECO:0000313" key="7">
    <source>
        <dbReference type="EMBL" id="CAD5244424.1"/>
    </source>
</evidence>
<dbReference type="RefSeq" id="WP_188202189.1">
    <property type="nucleotide sequence ID" value="NZ_LR881183.1"/>
</dbReference>
<dbReference type="PANTHER" id="PTHR19359">
    <property type="entry name" value="CYTOCHROME B5"/>
    <property type="match status" value="1"/>
</dbReference>
<keyword evidence="5" id="KW-0472">Membrane</keyword>
<evidence type="ECO:0000259" key="6">
    <source>
        <dbReference type="PROSITE" id="PS50255"/>
    </source>
</evidence>